<evidence type="ECO:0000313" key="2">
    <source>
        <dbReference type="EMBL" id="KAK2941989.1"/>
    </source>
</evidence>
<keyword evidence="1" id="KW-0812">Transmembrane</keyword>
<sequence>MAKLKDSFFVDLLMPSLYPVPSFPVWIKTLSLLATGIISITSLARYVPTLHETKFYTRFVVLLLLSLSTTIQFFLNIIPFRWNPRTALLFSNRIPHLLLDFAVFLNQINPALVRRRHDLMKKRLKVIFVFFSLALLATFVVSLIVIFQDDELVLPYSPSKGTSINTMLSLITFPQKFVLLIAVCGSLRIITMNNLKDDTRYIRHFCLIGLCILEQYIRLFSDDKYRLGPRFVSLLWHEYQRGSAISASWMNLADFVIFHVTPLPILPPFLFTDPLDFIVTNTTITRSYNGMTFRGVADYSTCLLEEIITHGIVSVTFTMECCRGEASFGLLDSSAPIPRAVELLGYQVENSVSLGRFGSLSLNLPSTGHGHRNMACHPLVEEGDCVRMEVDMDSDPRTVQFFVNGHQGQCFVSGLPSSVRIGITVLHQGTSFRIDRITQQNHPTPISPRMKEIHWDCD</sequence>
<feature type="transmembrane region" description="Helical" evidence="1">
    <location>
        <begin position="25"/>
        <end position="47"/>
    </location>
</feature>
<proteinExistence type="predicted"/>
<evidence type="ECO:0000313" key="3">
    <source>
        <dbReference type="Proteomes" id="UP001281761"/>
    </source>
</evidence>
<feature type="transmembrane region" description="Helical" evidence="1">
    <location>
        <begin position="59"/>
        <end position="82"/>
    </location>
</feature>
<name>A0ABQ9WR75_9EUKA</name>
<keyword evidence="1" id="KW-0472">Membrane</keyword>
<evidence type="ECO:0008006" key="4">
    <source>
        <dbReference type="Google" id="ProtNLM"/>
    </source>
</evidence>
<gene>
    <name evidence="2" type="ORF">BLNAU_23090</name>
</gene>
<feature type="transmembrane region" description="Helical" evidence="1">
    <location>
        <begin position="124"/>
        <end position="147"/>
    </location>
</feature>
<evidence type="ECO:0000256" key="1">
    <source>
        <dbReference type="SAM" id="Phobius"/>
    </source>
</evidence>
<protein>
    <recommendedName>
        <fullName evidence="4">SPRY domain-containing protein</fullName>
    </recommendedName>
</protein>
<comment type="caution">
    <text evidence="2">The sequence shown here is derived from an EMBL/GenBank/DDBJ whole genome shotgun (WGS) entry which is preliminary data.</text>
</comment>
<dbReference type="EMBL" id="JARBJD010000444">
    <property type="protein sequence ID" value="KAK2941989.1"/>
    <property type="molecule type" value="Genomic_DNA"/>
</dbReference>
<feature type="transmembrane region" description="Helical" evidence="1">
    <location>
        <begin position="167"/>
        <end position="189"/>
    </location>
</feature>
<reference evidence="2 3" key="1">
    <citation type="journal article" date="2022" name="bioRxiv">
        <title>Genomics of Preaxostyla Flagellates Illuminates Evolutionary Transitions and the Path Towards Mitochondrial Loss.</title>
        <authorList>
            <person name="Novak L.V.F."/>
            <person name="Treitli S.C."/>
            <person name="Pyrih J."/>
            <person name="Halakuc P."/>
            <person name="Pipaliya S.V."/>
            <person name="Vacek V."/>
            <person name="Brzon O."/>
            <person name="Soukal P."/>
            <person name="Eme L."/>
            <person name="Dacks J.B."/>
            <person name="Karnkowska A."/>
            <person name="Elias M."/>
            <person name="Hampl V."/>
        </authorList>
    </citation>
    <scope>NUCLEOTIDE SEQUENCE [LARGE SCALE GENOMIC DNA]</scope>
    <source>
        <strain evidence="2">NAU3</strain>
        <tissue evidence="2">Gut</tissue>
    </source>
</reference>
<accession>A0ABQ9WR75</accession>
<feature type="transmembrane region" description="Helical" evidence="1">
    <location>
        <begin position="94"/>
        <end position="112"/>
    </location>
</feature>
<organism evidence="2 3">
    <name type="scientific">Blattamonas nauphoetae</name>
    <dbReference type="NCBI Taxonomy" id="2049346"/>
    <lineage>
        <taxon>Eukaryota</taxon>
        <taxon>Metamonada</taxon>
        <taxon>Preaxostyla</taxon>
        <taxon>Oxymonadida</taxon>
        <taxon>Blattamonas</taxon>
    </lineage>
</organism>
<dbReference type="Proteomes" id="UP001281761">
    <property type="component" value="Unassembled WGS sequence"/>
</dbReference>
<keyword evidence="1" id="KW-1133">Transmembrane helix</keyword>
<keyword evidence="3" id="KW-1185">Reference proteome</keyword>